<organism evidence="3 4">
    <name type="scientific">Puia dinghuensis</name>
    <dbReference type="NCBI Taxonomy" id="1792502"/>
    <lineage>
        <taxon>Bacteria</taxon>
        <taxon>Pseudomonadati</taxon>
        <taxon>Bacteroidota</taxon>
        <taxon>Chitinophagia</taxon>
        <taxon>Chitinophagales</taxon>
        <taxon>Chitinophagaceae</taxon>
        <taxon>Puia</taxon>
    </lineage>
</organism>
<dbReference type="Proteomes" id="UP000607559">
    <property type="component" value="Unassembled WGS sequence"/>
</dbReference>
<sequence>MIARIFPFTASFGRVCQYLCQDEERSEVLQVEGVRGHHYALMAMDFEAIHALRPGRSRPVFHGVLDFHPEEKVDNERMVEIARKYLEELKLVNTQYAFVKHIDRRHEHLHIVANRLDYDGNPIETFPIKLNSKDAVEKLVAEYGLLEAGKKNLRQTNWDALDQSETRLYIVYSRIKECLPGCQSLEELEQRLLQQGVDTRYRIDEETGRKIGISFRYQQEAFKGSRVDEDFSLPRLEETIAQQQRLALWQHEKLALRDKQAAEKQLAQEKAKREELAQRERQQKELAQKEKQREELGLHQQVRLDQEVTKHHYRLRIH</sequence>
<evidence type="ECO:0000256" key="1">
    <source>
        <dbReference type="SAM" id="MobiDB-lite"/>
    </source>
</evidence>
<evidence type="ECO:0000313" key="3">
    <source>
        <dbReference type="EMBL" id="GGA89163.1"/>
    </source>
</evidence>
<reference evidence="3" key="2">
    <citation type="submission" date="2020-09" db="EMBL/GenBank/DDBJ databases">
        <authorList>
            <person name="Sun Q."/>
            <person name="Zhou Y."/>
        </authorList>
    </citation>
    <scope>NUCLEOTIDE SEQUENCE</scope>
    <source>
        <strain evidence="3">CGMCC 1.15448</strain>
    </source>
</reference>
<comment type="caution">
    <text evidence="3">The sequence shown here is derived from an EMBL/GenBank/DDBJ whole genome shotgun (WGS) entry which is preliminary data.</text>
</comment>
<feature type="domain" description="MobA/VirD2-like nuclease" evidence="2">
    <location>
        <begin position="18"/>
        <end position="145"/>
    </location>
</feature>
<evidence type="ECO:0000259" key="2">
    <source>
        <dbReference type="Pfam" id="PF03432"/>
    </source>
</evidence>
<dbReference type="EMBL" id="BMJC01000001">
    <property type="protein sequence ID" value="GGA89163.1"/>
    <property type="molecule type" value="Genomic_DNA"/>
</dbReference>
<dbReference type="InterPro" id="IPR005094">
    <property type="entry name" value="Endonuclease_MobA/VirD2"/>
</dbReference>
<dbReference type="AlphaFoldDB" id="A0A8J2U9S5"/>
<name>A0A8J2U9S5_9BACT</name>
<protein>
    <recommendedName>
        <fullName evidence="2">MobA/VirD2-like nuclease domain-containing protein</fullName>
    </recommendedName>
</protein>
<dbReference type="Pfam" id="PF03432">
    <property type="entry name" value="Relaxase"/>
    <property type="match status" value="1"/>
</dbReference>
<keyword evidence="4" id="KW-1185">Reference proteome</keyword>
<evidence type="ECO:0000313" key="4">
    <source>
        <dbReference type="Proteomes" id="UP000607559"/>
    </source>
</evidence>
<reference evidence="3" key="1">
    <citation type="journal article" date="2014" name="Int. J. Syst. Evol. Microbiol.">
        <title>Complete genome sequence of Corynebacterium casei LMG S-19264T (=DSM 44701T), isolated from a smear-ripened cheese.</title>
        <authorList>
            <consortium name="US DOE Joint Genome Institute (JGI-PGF)"/>
            <person name="Walter F."/>
            <person name="Albersmeier A."/>
            <person name="Kalinowski J."/>
            <person name="Ruckert C."/>
        </authorList>
    </citation>
    <scope>NUCLEOTIDE SEQUENCE</scope>
    <source>
        <strain evidence="3">CGMCC 1.15448</strain>
    </source>
</reference>
<dbReference type="RefSeq" id="WP_188929251.1">
    <property type="nucleotide sequence ID" value="NZ_BMJC01000001.1"/>
</dbReference>
<accession>A0A8J2U9S5</accession>
<feature type="region of interest" description="Disordered" evidence="1">
    <location>
        <begin position="267"/>
        <end position="294"/>
    </location>
</feature>
<proteinExistence type="predicted"/>
<gene>
    <name evidence="3" type="ORF">GCM10011511_10490</name>
</gene>